<feature type="signal peptide" evidence="16">
    <location>
        <begin position="1"/>
        <end position="23"/>
    </location>
</feature>
<keyword evidence="19" id="KW-1185">Reference proteome</keyword>
<reference evidence="18" key="2">
    <citation type="journal article" date="2021" name="Genome Biol. Evol.">
        <title>Developing a high-quality reference genome for a parasitic bivalve with doubly uniparental inheritance (Bivalvia: Unionida).</title>
        <authorList>
            <person name="Smith C.H."/>
        </authorList>
    </citation>
    <scope>NUCLEOTIDE SEQUENCE</scope>
    <source>
        <strain evidence="18">CHS0354</strain>
        <tissue evidence="18">Mantle</tissue>
    </source>
</reference>
<keyword evidence="11 15" id="KW-0472">Membrane</keyword>
<dbReference type="InterPro" id="IPR001568">
    <property type="entry name" value="RNase_T2-like"/>
</dbReference>
<dbReference type="PRINTS" id="PR00124">
    <property type="entry name" value="ATPASEC"/>
</dbReference>
<protein>
    <recommendedName>
        <fullName evidence="13">ATPase protein 9</fullName>
    </recommendedName>
    <alternativeName>
        <fullName evidence="12">ATPase subunit c</fullName>
    </alternativeName>
</protein>
<keyword evidence="7" id="KW-0375">Hydrogen ion transport</keyword>
<dbReference type="PROSITE" id="PS00530">
    <property type="entry name" value="RNASE_T2_1"/>
    <property type="match status" value="1"/>
</dbReference>
<dbReference type="Proteomes" id="UP001195483">
    <property type="component" value="Unassembled WGS sequence"/>
</dbReference>
<dbReference type="GO" id="GO:0003723">
    <property type="term" value="F:RNA binding"/>
    <property type="evidence" value="ECO:0007669"/>
    <property type="project" value="InterPro"/>
</dbReference>
<evidence type="ECO:0000259" key="17">
    <source>
        <dbReference type="Pfam" id="PF00137"/>
    </source>
</evidence>
<dbReference type="GO" id="GO:0015078">
    <property type="term" value="F:proton transmembrane transporter activity"/>
    <property type="evidence" value="ECO:0007669"/>
    <property type="project" value="InterPro"/>
</dbReference>
<proteinExistence type="inferred from homology"/>
<dbReference type="PANTHER" id="PTHR11240:SF22">
    <property type="entry name" value="RIBONUCLEASE T2"/>
    <property type="match status" value="1"/>
</dbReference>
<dbReference type="PANTHER" id="PTHR11240">
    <property type="entry name" value="RIBONUCLEASE T2"/>
    <property type="match status" value="1"/>
</dbReference>
<comment type="similarity">
    <text evidence="2">Belongs to the ATPase C chain family.</text>
</comment>
<evidence type="ECO:0000256" key="3">
    <source>
        <dbReference type="ARBA" id="ARBA00007469"/>
    </source>
</evidence>
<keyword evidence="5" id="KW-0138">CF(0)</keyword>
<comment type="subcellular location">
    <subcellularLocation>
        <location evidence="1">Membrane</location>
        <topology evidence="1">Multi-pass membrane protein</topology>
    </subcellularLocation>
</comment>
<dbReference type="Pfam" id="PF00445">
    <property type="entry name" value="Ribonuclease_T2"/>
    <property type="match status" value="1"/>
</dbReference>
<evidence type="ECO:0000256" key="2">
    <source>
        <dbReference type="ARBA" id="ARBA00006704"/>
    </source>
</evidence>
<organism evidence="18 19">
    <name type="scientific">Potamilus streckersoni</name>
    <dbReference type="NCBI Taxonomy" id="2493646"/>
    <lineage>
        <taxon>Eukaryota</taxon>
        <taxon>Metazoa</taxon>
        <taxon>Spiralia</taxon>
        <taxon>Lophotrochozoa</taxon>
        <taxon>Mollusca</taxon>
        <taxon>Bivalvia</taxon>
        <taxon>Autobranchia</taxon>
        <taxon>Heteroconchia</taxon>
        <taxon>Palaeoheterodonta</taxon>
        <taxon>Unionida</taxon>
        <taxon>Unionoidea</taxon>
        <taxon>Unionidae</taxon>
        <taxon>Ambleminae</taxon>
        <taxon>Lampsilini</taxon>
        <taxon>Potamilus</taxon>
    </lineage>
</organism>
<reference evidence="18" key="3">
    <citation type="submission" date="2023-05" db="EMBL/GenBank/DDBJ databases">
        <authorList>
            <person name="Smith C.H."/>
        </authorList>
    </citation>
    <scope>NUCLEOTIDE SEQUENCE</scope>
    <source>
        <strain evidence="18">CHS0354</strain>
        <tissue evidence="18">Mantle</tissue>
    </source>
</reference>
<feature type="chain" id="PRO_5042272224" description="ATPase protein 9" evidence="16">
    <location>
        <begin position="24"/>
        <end position="260"/>
    </location>
</feature>
<dbReference type="InterPro" id="IPR036430">
    <property type="entry name" value="RNase_T2-like_sf"/>
</dbReference>
<dbReference type="GO" id="GO:0033177">
    <property type="term" value="C:proton-transporting two-sector ATPase complex, proton-transporting domain"/>
    <property type="evidence" value="ECO:0007669"/>
    <property type="project" value="InterPro"/>
</dbReference>
<evidence type="ECO:0000313" key="19">
    <source>
        <dbReference type="Proteomes" id="UP001195483"/>
    </source>
</evidence>
<evidence type="ECO:0000256" key="6">
    <source>
        <dbReference type="ARBA" id="ARBA00022692"/>
    </source>
</evidence>
<comment type="caution">
    <text evidence="18">The sequence shown here is derived from an EMBL/GenBank/DDBJ whole genome shotgun (WGS) entry which is preliminary data.</text>
</comment>
<dbReference type="InterPro" id="IPR000454">
    <property type="entry name" value="ATP_synth_F0_csu"/>
</dbReference>
<dbReference type="Gene3D" id="3.90.730.10">
    <property type="entry name" value="Ribonuclease T2-like"/>
    <property type="match status" value="1"/>
</dbReference>
<sequence>MKKIAKSLMFVLAILVLPAAAFAQEAGEAVAQDGLAVFGLAMGAAFAIGAAAVGGALGQGKAAAAALEGIARNPGASGKIFVPMIIGLALIESLCNSGKTFSIHGLWPQSGSKQYLVHCTSPERPPDKEILEKYKTSHASSELMKYQWNKHGKCSGLPAESYFKKADSLYQNLKFVQLRSALKKSVSKQEIYETLLKLNRSTALKQQHIALRCKAESNKPLSSPASLDEIAVCYNTDFKYTDCNAFRMRDSCPDTVDITQ</sequence>
<dbReference type="InterPro" id="IPR035921">
    <property type="entry name" value="F/V-ATP_Csub_sf"/>
</dbReference>
<dbReference type="GO" id="GO:0045259">
    <property type="term" value="C:proton-transporting ATP synthase complex"/>
    <property type="evidence" value="ECO:0007669"/>
    <property type="project" value="UniProtKB-KW"/>
</dbReference>
<dbReference type="SUPFAM" id="SSF55895">
    <property type="entry name" value="Ribonuclease Rh-like"/>
    <property type="match status" value="1"/>
</dbReference>
<evidence type="ECO:0000256" key="10">
    <source>
        <dbReference type="ARBA" id="ARBA00023121"/>
    </source>
</evidence>
<evidence type="ECO:0000256" key="15">
    <source>
        <dbReference type="SAM" id="Phobius"/>
    </source>
</evidence>
<accession>A0AAE0WB00</accession>
<dbReference type="InterPro" id="IPR020537">
    <property type="entry name" value="ATP_synth_F0_csu_DDCD_BS"/>
</dbReference>
<keyword evidence="6 15" id="KW-0812">Transmembrane</keyword>
<evidence type="ECO:0000256" key="5">
    <source>
        <dbReference type="ARBA" id="ARBA00022547"/>
    </source>
</evidence>
<dbReference type="EMBL" id="JAEAOA010001141">
    <property type="protein sequence ID" value="KAK3606947.1"/>
    <property type="molecule type" value="Genomic_DNA"/>
</dbReference>
<reference evidence="18" key="1">
    <citation type="journal article" date="2021" name="Genome Biol. Evol.">
        <title>A High-Quality Reference Genome for a Parasitic Bivalve with Doubly Uniparental Inheritance (Bivalvia: Unionida).</title>
        <authorList>
            <person name="Smith C.H."/>
        </authorList>
    </citation>
    <scope>NUCLEOTIDE SEQUENCE</scope>
    <source>
        <strain evidence="18">CHS0354</strain>
    </source>
</reference>
<keyword evidence="10" id="KW-0446">Lipid-binding</keyword>
<dbReference type="PROSITE" id="PS00531">
    <property type="entry name" value="RNASE_T2_2"/>
    <property type="match status" value="1"/>
</dbReference>
<dbReference type="SUPFAM" id="SSF81333">
    <property type="entry name" value="F1F0 ATP synthase subunit C"/>
    <property type="match status" value="1"/>
</dbReference>
<dbReference type="GO" id="GO:0015986">
    <property type="term" value="P:proton motive force-driven ATP synthesis"/>
    <property type="evidence" value="ECO:0007669"/>
    <property type="project" value="InterPro"/>
</dbReference>
<dbReference type="CDD" id="cd18121">
    <property type="entry name" value="ATP-synt_Fo_c"/>
    <property type="match status" value="1"/>
</dbReference>
<evidence type="ECO:0000256" key="16">
    <source>
        <dbReference type="SAM" id="SignalP"/>
    </source>
</evidence>
<dbReference type="Gene3D" id="1.20.20.10">
    <property type="entry name" value="F1F0 ATP synthase subunit C"/>
    <property type="match status" value="1"/>
</dbReference>
<evidence type="ECO:0000256" key="13">
    <source>
        <dbReference type="ARBA" id="ARBA00033111"/>
    </source>
</evidence>
<evidence type="ECO:0000256" key="4">
    <source>
        <dbReference type="ARBA" id="ARBA00022448"/>
    </source>
</evidence>
<dbReference type="PROSITE" id="PS00605">
    <property type="entry name" value="ATPASE_C"/>
    <property type="match status" value="1"/>
</dbReference>
<evidence type="ECO:0000256" key="7">
    <source>
        <dbReference type="ARBA" id="ARBA00022781"/>
    </source>
</evidence>
<comment type="similarity">
    <text evidence="3 14">Belongs to the RNase T2 family.</text>
</comment>
<keyword evidence="9" id="KW-0406">Ion transport</keyword>
<evidence type="ECO:0000256" key="11">
    <source>
        <dbReference type="ARBA" id="ARBA00023136"/>
    </source>
</evidence>
<feature type="domain" description="V-ATPase proteolipid subunit C-like" evidence="17">
    <location>
        <begin position="42"/>
        <end position="94"/>
    </location>
</feature>
<evidence type="ECO:0000256" key="8">
    <source>
        <dbReference type="ARBA" id="ARBA00022989"/>
    </source>
</evidence>
<evidence type="ECO:0000313" key="18">
    <source>
        <dbReference type="EMBL" id="KAK3606947.1"/>
    </source>
</evidence>
<evidence type="ECO:0000256" key="12">
    <source>
        <dbReference type="ARBA" id="ARBA00029852"/>
    </source>
</evidence>
<name>A0AAE0WB00_9BIVA</name>
<feature type="transmembrane region" description="Helical" evidence="15">
    <location>
        <begin position="33"/>
        <end position="57"/>
    </location>
</feature>
<keyword evidence="8 15" id="KW-1133">Transmembrane helix</keyword>
<dbReference type="InterPro" id="IPR002379">
    <property type="entry name" value="ATPase_proteolipid_c-like_dom"/>
</dbReference>
<keyword evidence="4" id="KW-0813">Transport</keyword>
<dbReference type="InterPro" id="IPR038662">
    <property type="entry name" value="ATP_synth_F0_csu_sf"/>
</dbReference>
<dbReference type="AlphaFoldDB" id="A0AAE0WB00"/>
<evidence type="ECO:0000256" key="14">
    <source>
        <dbReference type="RuleBase" id="RU004328"/>
    </source>
</evidence>
<dbReference type="GO" id="GO:0008289">
    <property type="term" value="F:lipid binding"/>
    <property type="evidence" value="ECO:0007669"/>
    <property type="project" value="UniProtKB-KW"/>
</dbReference>
<keyword evidence="16" id="KW-0732">Signal</keyword>
<dbReference type="InterPro" id="IPR033130">
    <property type="entry name" value="RNase_T2_His_AS_2"/>
</dbReference>
<dbReference type="GO" id="GO:0006401">
    <property type="term" value="P:RNA catabolic process"/>
    <property type="evidence" value="ECO:0007669"/>
    <property type="project" value="TreeGrafter"/>
</dbReference>
<dbReference type="GO" id="GO:0033897">
    <property type="term" value="F:ribonuclease T2 activity"/>
    <property type="evidence" value="ECO:0007669"/>
    <property type="project" value="InterPro"/>
</dbReference>
<evidence type="ECO:0000256" key="9">
    <source>
        <dbReference type="ARBA" id="ARBA00023065"/>
    </source>
</evidence>
<dbReference type="InterPro" id="IPR018188">
    <property type="entry name" value="RNase_T2_His_AS_1"/>
</dbReference>
<gene>
    <name evidence="18" type="ORF">CHS0354_018543</name>
</gene>
<evidence type="ECO:0000256" key="1">
    <source>
        <dbReference type="ARBA" id="ARBA00004141"/>
    </source>
</evidence>
<dbReference type="Pfam" id="PF00137">
    <property type="entry name" value="ATP-synt_C"/>
    <property type="match status" value="1"/>
</dbReference>